<dbReference type="GO" id="GO:0008270">
    <property type="term" value="F:zinc ion binding"/>
    <property type="evidence" value="ECO:0007669"/>
    <property type="project" value="UniProtKB-UniRule"/>
</dbReference>
<evidence type="ECO:0000256" key="5">
    <source>
        <dbReference type="ARBA" id="ARBA00023239"/>
    </source>
</evidence>
<dbReference type="SUPFAM" id="SSF53056">
    <property type="entry name" value="beta-carbonic anhydrase, cab"/>
    <property type="match status" value="1"/>
</dbReference>
<accession>A0A9D7XH80</accession>
<keyword evidence="5 8" id="KW-0456">Lyase</keyword>
<comment type="similarity">
    <text evidence="1 8">Belongs to the beta-class carbonic anhydrase family.</text>
</comment>
<evidence type="ECO:0000256" key="6">
    <source>
        <dbReference type="ARBA" id="ARBA00048348"/>
    </source>
</evidence>
<dbReference type="PROSITE" id="PS00704">
    <property type="entry name" value="PROK_CO2_ANHYDRASE_1"/>
    <property type="match status" value="1"/>
</dbReference>
<sequence>MQRLVQGIHQFQTQIFSSHKELFERLDHHDQAPETLFITCSDSRISPNLITQTQPGELFILRNVGNLVPPYESMGGMAAGIEFAVASLHVKDIIICGHSNCGAMRALLEPEQLSELPASRAWLAHARATERIIWESYGHLKDHELLHATVEENVLVQLENLRRHPAVAKAMANGMLHLHAWVYKIETGEVFAFDPERGQYMSVTGAEGISPLDADHRATDLSI</sequence>
<name>A0A9D7XH80_9BACT</name>
<evidence type="ECO:0000256" key="3">
    <source>
        <dbReference type="ARBA" id="ARBA00022723"/>
    </source>
</evidence>
<evidence type="ECO:0000256" key="8">
    <source>
        <dbReference type="RuleBase" id="RU003956"/>
    </source>
</evidence>
<reference evidence="9" key="1">
    <citation type="submission" date="2020-10" db="EMBL/GenBank/DDBJ databases">
        <title>Connecting structure to function with the recovery of over 1000 high-quality activated sludge metagenome-assembled genomes encoding full-length rRNA genes using long-read sequencing.</title>
        <authorList>
            <person name="Singleton C.M."/>
            <person name="Petriglieri F."/>
            <person name="Kristensen J.M."/>
            <person name="Kirkegaard R.H."/>
            <person name="Michaelsen T.Y."/>
            <person name="Andersen M.H."/>
            <person name="Karst S.M."/>
            <person name="Dueholm M.S."/>
            <person name="Nielsen P.H."/>
            <person name="Albertsen M."/>
        </authorList>
    </citation>
    <scope>NUCLEOTIDE SEQUENCE</scope>
    <source>
        <strain evidence="9">Skiv_18-Q3-R9-52_MAXAC.067</strain>
    </source>
</reference>
<dbReference type="GO" id="GO:0004089">
    <property type="term" value="F:carbonate dehydratase activity"/>
    <property type="evidence" value="ECO:0007669"/>
    <property type="project" value="UniProtKB-UniRule"/>
</dbReference>
<comment type="catalytic activity">
    <reaction evidence="6 8">
        <text>hydrogencarbonate + H(+) = CO2 + H2O</text>
        <dbReference type="Rhea" id="RHEA:10748"/>
        <dbReference type="ChEBI" id="CHEBI:15377"/>
        <dbReference type="ChEBI" id="CHEBI:15378"/>
        <dbReference type="ChEBI" id="CHEBI:16526"/>
        <dbReference type="ChEBI" id="CHEBI:17544"/>
        <dbReference type="EC" id="4.2.1.1"/>
    </reaction>
</comment>
<dbReference type="InterPro" id="IPR036874">
    <property type="entry name" value="Carbonic_anhydrase_sf"/>
</dbReference>
<evidence type="ECO:0000256" key="7">
    <source>
        <dbReference type="PIRSR" id="PIRSR601765-1"/>
    </source>
</evidence>
<evidence type="ECO:0000256" key="2">
    <source>
        <dbReference type="ARBA" id="ARBA00012925"/>
    </source>
</evidence>
<gene>
    <name evidence="9" type="ORF">IPP58_04775</name>
</gene>
<comment type="function">
    <text evidence="8">Reversible hydration of carbon dioxide.</text>
</comment>
<dbReference type="AlphaFoldDB" id="A0A9D7XH80"/>
<dbReference type="PANTHER" id="PTHR11002:SF76">
    <property type="entry name" value="CARBONIC ANHYDRASE"/>
    <property type="match status" value="1"/>
</dbReference>
<dbReference type="EMBL" id="JADKIO010000005">
    <property type="protein sequence ID" value="MBK9795797.1"/>
    <property type="molecule type" value="Genomic_DNA"/>
</dbReference>
<keyword evidence="4 7" id="KW-0862">Zinc</keyword>
<evidence type="ECO:0000256" key="1">
    <source>
        <dbReference type="ARBA" id="ARBA00006217"/>
    </source>
</evidence>
<evidence type="ECO:0000256" key="4">
    <source>
        <dbReference type="ARBA" id="ARBA00022833"/>
    </source>
</evidence>
<feature type="binding site" evidence="7">
    <location>
        <position position="101"/>
    </location>
    <ligand>
        <name>Zn(2+)</name>
        <dbReference type="ChEBI" id="CHEBI:29105"/>
    </ligand>
</feature>
<dbReference type="InterPro" id="IPR015892">
    <property type="entry name" value="Carbonic_anhydrase_CS"/>
</dbReference>
<comment type="caution">
    <text evidence="9">The sequence shown here is derived from an EMBL/GenBank/DDBJ whole genome shotgun (WGS) entry which is preliminary data.</text>
</comment>
<dbReference type="GO" id="GO:0015976">
    <property type="term" value="P:carbon utilization"/>
    <property type="evidence" value="ECO:0007669"/>
    <property type="project" value="InterPro"/>
</dbReference>
<dbReference type="Pfam" id="PF00484">
    <property type="entry name" value="Pro_CA"/>
    <property type="match status" value="1"/>
</dbReference>
<proteinExistence type="inferred from homology"/>
<evidence type="ECO:0000313" key="9">
    <source>
        <dbReference type="EMBL" id="MBK9795797.1"/>
    </source>
</evidence>
<dbReference type="InterPro" id="IPR045066">
    <property type="entry name" value="Beta_CA_cladeB"/>
</dbReference>
<comment type="cofactor">
    <cofactor evidence="7">
        <name>Zn(2+)</name>
        <dbReference type="ChEBI" id="CHEBI:29105"/>
    </cofactor>
    <text evidence="7">Binds 1 zinc ion per subunit.</text>
</comment>
<feature type="binding site" evidence="7">
    <location>
        <position position="98"/>
    </location>
    <ligand>
        <name>Zn(2+)</name>
        <dbReference type="ChEBI" id="CHEBI:29105"/>
    </ligand>
</feature>
<evidence type="ECO:0000313" key="10">
    <source>
        <dbReference type="Proteomes" id="UP000886657"/>
    </source>
</evidence>
<dbReference type="Gene3D" id="3.40.1050.10">
    <property type="entry name" value="Carbonic anhydrase"/>
    <property type="match status" value="1"/>
</dbReference>
<feature type="binding site" evidence="7">
    <location>
        <position position="42"/>
    </location>
    <ligand>
        <name>Zn(2+)</name>
        <dbReference type="ChEBI" id="CHEBI:29105"/>
    </ligand>
</feature>
<organism evidence="9 10">
    <name type="scientific">Candidatus Geothrix skivensis</name>
    <dbReference type="NCBI Taxonomy" id="2954439"/>
    <lineage>
        <taxon>Bacteria</taxon>
        <taxon>Pseudomonadati</taxon>
        <taxon>Acidobacteriota</taxon>
        <taxon>Holophagae</taxon>
        <taxon>Holophagales</taxon>
        <taxon>Holophagaceae</taxon>
        <taxon>Geothrix</taxon>
    </lineage>
</organism>
<dbReference type="CDD" id="cd00884">
    <property type="entry name" value="beta_CA_cladeB"/>
    <property type="match status" value="1"/>
</dbReference>
<protein>
    <recommendedName>
        <fullName evidence="2 8">Carbonic anhydrase</fullName>
        <ecNumber evidence="2 8">4.2.1.1</ecNumber>
    </recommendedName>
    <alternativeName>
        <fullName evidence="8">Carbonate dehydratase</fullName>
    </alternativeName>
</protein>
<dbReference type="EC" id="4.2.1.1" evidence="2 8"/>
<dbReference type="Proteomes" id="UP000886657">
    <property type="component" value="Unassembled WGS sequence"/>
</dbReference>
<keyword evidence="3 7" id="KW-0479">Metal-binding</keyword>
<dbReference type="PROSITE" id="PS00705">
    <property type="entry name" value="PROK_CO2_ANHYDRASE_2"/>
    <property type="match status" value="1"/>
</dbReference>
<feature type="binding site" evidence="7">
    <location>
        <position position="40"/>
    </location>
    <ligand>
        <name>Zn(2+)</name>
        <dbReference type="ChEBI" id="CHEBI:29105"/>
    </ligand>
</feature>
<dbReference type="SMART" id="SM00947">
    <property type="entry name" value="Pro_CA"/>
    <property type="match status" value="1"/>
</dbReference>
<dbReference type="InterPro" id="IPR001765">
    <property type="entry name" value="Carbonic_anhydrase"/>
</dbReference>
<dbReference type="PANTHER" id="PTHR11002">
    <property type="entry name" value="CARBONIC ANHYDRASE"/>
    <property type="match status" value="1"/>
</dbReference>